<reference evidence="1" key="1">
    <citation type="submission" date="2009-12" db="EMBL/GenBank/DDBJ databases">
        <authorList>
            <person name="Weinstock G."/>
            <person name="Sodergren E."/>
            <person name="Clifton S."/>
            <person name="Fulton L."/>
            <person name="Fulton B."/>
            <person name="Courtney L."/>
            <person name="Fronick C."/>
            <person name="Harrison M."/>
            <person name="Strong C."/>
            <person name="Farmer C."/>
            <person name="Delahaunty K."/>
            <person name="Markovic C."/>
            <person name="Hall O."/>
            <person name="Minx P."/>
            <person name="Tomlinson C."/>
            <person name="Mitreva M."/>
            <person name="Nelson J."/>
            <person name="Hou S."/>
            <person name="Wollam A."/>
            <person name="Pepin K.H."/>
            <person name="Johnson M."/>
            <person name="Bhonagiri V."/>
            <person name="Nash W.E."/>
            <person name="Warren W."/>
            <person name="Chinwalla A."/>
            <person name="Mardis E.R."/>
            <person name="Wilson R.K."/>
        </authorList>
    </citation>
    <scope>NUCLEOTIDE SEQUENCE [LARGE SCALE GENOMIC DNA]</scope>
    <source>
        <strain evidence="1">DSM 15176</strain>
    </source>
</reference>
<dbReference type="STRING" id="411471.SUBVAR_06986"/>
<sequence length="209" mass="23827">MSCLLLEDGLPETIDGVPIYADYRNMIRFEQILDDDALSPAVKTVLGVEQLFEELPPGGLERAVDRLQWFYSRGKSTDAEDKQPVGKKVVRAYDLTNDADASCIYAAFRQAYQIDLTEIPYLHWWAFLALLENLPDSTAMAQRMQLRTMDVSKVKDKKMREHYKALQKQVALPAKAAARPRKVESMAERLARRYAEAEASLRQKSGRQT</sequence>
<name>D1PRF7_9FIRM</name>
<accession>D1PRF7</accession>
<comment type="caution">
    <text evidence="1">The sequence shown here is derived from an EMBL/GenBank/DDBJ whole genome shotgun (WGS) entry which is preliminary data.</text>
</comment>
<dbReference type="eggNOG" id="ENOG5032UD1">
    <property type="taxonomic scope" value="Bacteria"/>
</dbReference>
<evidence type="ECO:0000313" key="2">
    <source>
        <dbReference type="Proteomes" id="UP000003438"/>
    </source>
</evidence>
<proteinExistence type="predicted"/>
<organism evidence="1 2">
    <name type="scientific">Subdoligranulum variabile DSM 15176</name>
    <dbReference type="NCBI Taxonomy" id="411471"/>
    <lineage>
        <taxon>Bacteria</taxon>
        <taxon>Bacillati</taxon>
        <taxon>Bacillota</taxon>
        <taxon>Clostridia</taxon>
        <taxon>Eubacteriales</taxon>
        <taxon>Oscillospiraceae</taxon>
        <taxon>Subdoligranulum</taxon>
    </lineage>
</organism>
<dbReference type="Proteomes" id="UP000003438">
    <property type="component" value="Unassembled WGS sequence"/>
</dbReference>
<dbReference type="OrthoDB" id="1758052at2"/>
<dbReference type="InterPro" id="IPR009660">
    <property type="entry name" value="Phage_A500_Gp15"/>
</dbReference>
<protein>
    <submittedName>
        <fullName evidence="1">Bacteriophage Gp15 protein</fullName>
    </submittedName>
</protein>
<keyword evidence="2" id="KW-1185">Reference proteome</keyword>
<dbReference type="EMBL" id="ACBY02000060">
    <property type="protein sequence ID" value="EFB74683.1"/>
    <property type="molecule type" value="Genomic_DNA"/>
</dbReference>
<dbReference type="Pfam" id="PF06854">
    <property type="entry name" value="Phage_Gp15"/>
    <property type="match status" value="1"/>
</dbReference>
<gene>
    <name evidence="1" type="ORF">SUBVAR_06986</name>
</gene>
<evidence type="ECO:0000313" key="1">
    <source>
        <dbReference type="EMBL" id="EFB74683.1"/>
    </source>
</evidence>
<dbReference type="HOGENOM" id="CLU_108800_1_0_9"/>
<dbReference type="AlphaFoldDB" id="D1PRF7"/>